<proteinExistence type="predicted"/>
<organism evidence="1 2">
    <name type="scientific">Phycomyces blakesleeanus (strain ATCC 8743b / DSM 1359 / FGSC 10004 / NBRC 33097 / NRRL 1555)</name>
    <dbReference type="NCBI Taxonomy" id="763407"/>
    <lineage>
        <taxon>Eukaryota</taxon>
        <taxon>Fungi</taxon>
        <taxon>Fungi incertae sedis</taxon>
        <taxon>Mucoromycota</taxon>
        <taxon>Mucoromycotina</taxon>
        <taxon>Mucoromycetes</taxon>
        <taxon>Mucorales</taxon>
        <taxon>Phycomycetaceae</taxon>
        <taxon>Phycomyces</taxon>
    </lineage>
</organism>
<keyword evidence="2" id="KW-1185">Reference proteome</keyword>
<evidence type="ECO:0000313" key="2">
    <source>
        <dbReference type="Proteomes" id="UP000077315"/>
    </source>
</evidence>
<evidence type="ECO:0000313" key="1">
    <source>
        <dbReference type="EMBL" id="OAD65936.1"/>
    </source>
</evidence>
<gene>
    <name evidence="1" type="ORF">PHYBLDRAFT_175674</name>
</gene>
<dbReference type="AlphaFoldDB" id="A0A167JGB3"/>
<dbReference type="GeneID" id="28998450"/>
<accession>A0A167JGB3</accession>
<dbReference type="RefSeq" id="XP_018283976.1">
    <property type="nucleotide sequence ID" value="XM_018437544.1"/>
</dbReference>
<protein>
    <submittedName>
        <fullName evidence="1">Uncharacterized protein</fullName>
    </submittedName>
</protein>
<dbReference type="VEuPathDB" id="FungiDB:PHYBLDRAFT_175674"/>
<sequence>MVQFCPICQVKVTKRNRKKHTKMYEIQNMQALQERIRQERDWSQVNSFSSVLPLKHTRAETISGDEQTYMCSNQSNDVDNFLVVNDCDPADFEEGEKSLAVNAENNYMDTENSNVSFDNVKTREEIVEERDDSLSLFSCLGAFKTTVESPLSYESVTNSKLFGTLNNAE</sequence>
<dbReference type="InParanoid" id="A0A167JGB3"/>
<reference evidence="2" key="1">
    <citation type="submission" date="2015-06" db="EMBL/GenBank/DDBJ databases">
        <title>Expansion of signal transduction pathways in fungi by whole-genome duplication.</title>
        <authorList>
            <consortium name="DOE Joint Genome Institute"/>
            <person name="Corrochano L.M."/>
            <person name="Kuo A."/>
            <person name="Marcet-Houben M."/>
            <person name="Polaino S."/>
            <person name="Salamov A."/>
            <person name="Villalobos J.M."/>
            <person name="Alvarez M.I."/>
            <person name="Avalos J."/>
            <person name="Benito E.P."/>
            <person name="Benoit I."/>
            <person name="Burger G."/>
            <person name="Camino L.P."/>
            <person name="Canovas D."/>
            <person name="Cerda-Olmedo E."/>
            <person name="Cheng J.-F."/>
            <person name="Dominguez A."/>
            <person name="Elias M."/>
            <person name="Eslava A.P."/>
            <person name="Glaser F."/>
            <person name="Grimwood J."/>
            <person name="Gutierrez G."/>
            <person name="Heitman J."/>
            <person name="Henrissat B."/>
            <person name="Iturriaga E.A."/>
            <person name="Lang B.F."/>
            <person name="Lavin J.L."/>
            <person name="Lee S."/>
            <person name="Li W."/>
            <person name="Lindquist E."/>
            <person name="Lopez-Garcia S."/>
            <person name="Luque E.M."/>
            <person name="Marcos A.T."/>
            <person name="Martin J."/>
            <person name="McCluskey K."/>
            <person name="Medina H.R."/>
            <person name="Miralles-Duran A."/>
            <person name="Miyazaki A."/>
            <person name="Munoz-Torres E."/>
            <person name="Oguiza J.A."/>
            <person name="Ohm R."/>
            <person name="Olmedo M."/>
            <person name="Orejas M."/>
            <person name="Ortiz-Castellanos L."/>
            <person name="Pisabarro A.G."/>
            <person name="Rodriguez-Romero J."/>
            <person name="Ruiz-Herrera J."/>
            <person name="Ruiz-Vazquez R."/>
            <person name="Sanz C."/>
            <person name="Schackwitz W."/>
            <person name="Schmutz J."/>
            <person name="Shahriari M."/>
            <person name="Shelest E."/>
            <person name="Silva-Franco F."/>
            <person name="Soanes D."/>
            <person name="Syed K."/>
            <person name="Tagua V.G."/>
            <person name="Talbot N.J."/>
            <person name="Thon M."/>
            <person name="De vries R.P."/>
            <person name="Wiebenga A."/>
            <person name="Yadav J.S."/>
            <person name="Braun E.L."/>
            <person name="Baker S."/>
            <person name="Garre V."/>
            <person name="Horwitz B."/>
            <person name="Torres-Martinez S."/>
            <person name="Idnurm A."/>
            <person name="Herrera-Estrella A."/>
            <person name="Gabaldon T."/>
            <person name="Grigoriev I.V."/>
        </authorList>
    </citation>
    <scope>NUCLEOTIDE SEQUENCE [LARGE SCALE GENOMIC DNA]</scope>
    <source>
        <strain evidence="2">NRRL 1555(-)</strain>
    </source>
</reference>
<dbReference type="Proteomes" id="UP000077315">
    <property type="component" value="Unassembled WGS sequence"/>
</dbReference>
<dbReference type="EMBL" id="KV441007">
    <property type="protein sequence ID" value="OAD65936.1"/>
    <property type="molecule type" value="Genomic_DNA"/>
</dbReference>
<name>A0A167JGB3_PHYB8</name>